<dbReference type="AlphaFoldDB" id="A0A2I2FHW8"/>
<dbReference type="Proteomes" id="UP000234585">
    <property type="component" value="Unassembled WGS sequence"/>
</dbReference>
<dbReference type="OrthoDB" id="67027at2759"/>
<accession>A0A2I2FHW8</accession>
<name>A0A2I2FHW8_ASPCN</name>
<dbReference type="STRING" id="41067.A0A2I2FHW8"/>
<proteinExistence type="predicted"/>
<dbReference type="GeneID" id="36518850"/>
<protein>
    <submittedName>
        <fullName evidence="2">Putative RNAse III</fullName>
    </submittedName>
</protein>
<reference evidence="2 3" key="1">
    <citation type="submission" date="2017-12" db="EMBL/GenBank/DDBJ databases">
        <authorList>
            <consortium name="DOE Joint Genome Institute"/>
            <person name="Haridas S."/>
            <person name="Kjaerbolling I."/>
            <person name="Vesth T.C."/>
            <person name="Frisvad J.C."/>
            <person name="Nybo J.L."/>
            <person name="Theobald S."/>
            <person name="Kuo A."/>
            <person name="Bowyer P."/>
            <person name="Matsuda Y."/>
            <person name="Mondo S."/>
            <person name="Lyhne E.K."/>
            <person name="Kogle M.E."/>
            <person name="Clum A."/>
            <person name="Lipzen A."/>
            <person name="Salamov A."/>
            <person name="Ngan C.Y."/>
            <person name="Daum C."/>
            <person name="Chiniquy J."/>
            <person name="Barry K."/>
            <person name="LaButti K."/>
            <person name="Simmons B.A."/>
            <person name="Magnuson J.K."/>
            <person name="Mortensen U.H."/>
            <person name="Larsen T.O."/>
            <person name="Grigoriev I.V."/>
            <person name="Baker S.E."/>
            <person name="Andersen M.R."/>
            <person name="Nordberg H.P."/>
            <person name="Cantor M.N."/>
            <person name="Hua S.X."/>
        </authorList>
    </citation>
    <scope>NUCLEOTIDE SEQUENCE [LARGE SCALE GENOMIC DNA]</scope>
    <source>
        <strain evidence="2 3">CBS 102.13</strain>
    </source>
</reference>
<dbReference type="GO" id="GO:0004525">
    <property type="term" value="F:ribonuclease III activity"/>
    <property type="evidence" value="ECO:0007669"/>
    <property type="project" value="InterPro"/>
</dbReference>
<dbReference type="SUPFAM" id="SSF69065">
    <property type="entry name" value="RNase III domain-like"/>
    <property type="match status" value="1"/>
</dbReference>
<dbReference type="GO" id="GO:0006396">
    <property type="term" value="P:RNA processing"/>
    <property type="evidence" value="ECO:0007669"/>
    <property type="project" value="InterPro"/>
</dbReference>
<dbReference type="PROSITE" id="PS50142">
    <property type="entry name" value="RNASE_3_2"/>
    <property type="match status" value="1"/>
</dbReference>
<evidence type="ECO:0000259" key="1">
    <source>
        <dbReference type="PROSITE" id="PS50142"/>
    </source>
</evidence>
<dbReference type="InterPro" id="IPR036389">
    <property type="entry name" value="RNase_III_sf"/>
</dbReference>
<sequence>MFHPESLRDRNLARAEEIISYRFTNPLLLQEALQLAGVFDQIGNKDLALLGDAVIHLIFVKEGLRRRATRGQINIVISTRSCNDYLAQQGSSKGLAECVFANHCQGNTVHRGPMASTVEAIIGAVFKDSDEKLATVKRVMETLGISWPE</sequence>
<gene>
    <name evidence="2" type="ORF">BDW47DRAFT_101619</name>
</gene>
<dbReference type="InterPro" id="IPR000999">
    <property type="entry name" value="RNase_III_dom"/>
</dbReference>
<evidence type="ECO:0000313" key="3">
    <source>
        <dbReference type="Proteomes" id="UP000234585"/>
    </source>
</evidence>
<dbReference type="EMBL" id="KZ559125">
    <property type="protein sequence ID" value="PLB40228.1"/>
    <property type="molecule type" value="Genomic_DNA"/>
</dbReference>
<evidence type="ECO:0000313" key="2">
    <source>
        <dbReference type="EMBL" id="PLB40228.1"/>
    </source>
</evidence>
<keyword evidence="3" id="KW-1185">Reference proteome</keyword>
<organism evidence="2 3">
    <name type="scientific">Aspergillus candidus</name>
    <dbReference type="NCBI Taxonomy" id="41067"/>
    <lineage>
        <taxon>Eukaryota</taxon>
        <taxon>Fungi</taxon>
        <taxon>Dikarya</taxon>
        <taxon>Ascomycota</taxon>
        <taxon>Pezizomycotina</taxon>
        <taxon>Eurotiomycetes</taxon>
        <taxon>Eurotiomycetidae</taxon>
        <taxon>Eurotiales</taxon>
        <taxon>Aspergillaceae</taxon>
        <taxon>Aspergillus</taxon>
        <taxon>Aspergillus subgen. Circumdati</taxon>
    </lineage>
</organism>
<feature type="domain" description="RNase III" evidence="1">
    <location>
        <begin position="12"/>
        <end position="130"/>
    </location>
</feature>
<dbReference type="RefSeq" id="XP_024674240.1">
    <property type="nucleotide sequence ID" value="XM_024811690.1"/>
</dbReference>
<dbReference type="Gene3D" id="1.10.1520.10">
    <property type="entry name" value="Ribonuclease III domain"/>
    <property type="match status" value="1"/>
</dbReference>